<evidence type="ECO:0000256" key="2">
    <source>
        <dbReference type="ARBA" id="ARBA00034247"/>
    </source>
</evidence>
<evidence type="ECO:0000256" key="1">
    <source>
        <dbReference type="ARBA" id="ARBA00012528"/>
    </source>
</evidence>
<organism evidence="5 6">
    <name type="scientific">Robbsia andropogonis</name>
    <dbReference type="NCBI Taxonomy" id="28092"/>
    <lineage>
        <taxon>Bacteria</taxon>
        <taxon>Pseudomonadati</taxon>
        <taxon>Pseudomonadota</taxon>
        <taxon>Betaproteobacteria</taxon>
        <taxon>Burkholderiales</taxon>
        <taxon>Burkholderiaceae</taxon>
        <taxon>Robbsia</taxon>
    </lineage>
</organism>
<evidence type="ECO:0000259" key="4">
    <source>
        <dbReference type="PROSITE" id="PS50887"/>
    </source>
</evidence>
<keyword evidence="3" id="KW-1133">Transmembrane helix</keyword>
<gene>
    <name evidence="5" type="ORF">WM40_14080</name>
</gene>
<evidence type="ECO:0000313" key="5">
    <source>
        <dbReference type="EMBL" id="KKB62903.1"/>
    </source>
</evidence>
<keyword evidence="3" id="KW-0812">Transmembrane</keyword>
<dbReference type="EMBL" id="LAQU01000014">
    <property type="protein sequence ID" value="KKB62903.1"/>
    <property type="molecule type" value="Genomic_DNA"/>
</dbReference>
<dbReference type="InterPro" id="IPR043128">
    <property type="entry name" value="Rev_trsase/Diguanyl_cyclase"/>
</dbReference>
<dbReference type="SMART" id="SM00267">
    <property type="entry name" value="GGDEF"/>
    <property type="match status" value="1"/>
</dbReference>
<dbReference type="InterPro" id="IPR029787">
    <property type="entry name" value="Nucleotide_cyclase"/>
</dbReference>
<keyword evidence="6" id="KW-1185">Reference proteome</keyword>
<protein>
    <recommendedName>
        <fullName evidence="1">diguanylate cyclase</fullName>
        <ecNumber evidence="1">2.7.7.65</ecNumber>
    </recommendedName>
</protein>
<dbReference type="CDD" id="cd01949">
    <property type="entry name" value="GGDEF"/>
    <property type="match status" value="1"/>
</dbReference>
<dbReference type="Proteomes" id="UP000033618">
    <property type="component" value="Unassembled WGS sequence"/>
</dbReference>
<comment type="catalytic activity">
    <reaction evidence="2">
        <text>2 GTP = 3',3'-c-di-GMP + 2 diphosphate</text>
        <dbReference type="Rhea" id="RHEA:24898"/>
        <dbReference type="ChEBI" id="CHEBI:33019"/>
        <dbReference type="ChEBI" id="CHEBI:37565"/>
        <dbReference type="ChEBI" id="CHEBI:58805"/>
        <dbReference type="EC" id="2.7.7.65"/>
    </reaction>
</comment>
<feature type="domain" description="GGDEF" evidence="4">
    <location>
        <begin position="346"/>
        <end position="478"/>
    </location>
</feature>
<dbReference type="InterPro" id="IPR050469">
    <property type="entry name" value="Diguanylate_Cyclase"/>
</dbReference>
<sequence length="481" mass="53389">MGSPASPSALSRLQVFRSQTDAALGKLNREIIPPAILDKAKQYLGTARRQVDNAATRPVVDPRNIKAGIEAMFSVYDAFQEVVEWHAKNLVHSEPALLGPVQHALTLSDLRDSAGRLGSYVVPYLISGKQIPLSDLQRINDIQKRIALQWQRLQLERNPEEDLARQSFEGYGLPLVANLISEGQLGKTYSLDERDFTLRYTAALAPLEKSRSNYLRNTVEKYEICERKAARQFVGVLACTVCIVGLIYWIIVVVRTRVLKPLLDVSASLVALVNEQPLSSRLDRTGPKEMDELFKALDAVEIGLRERAELTERFKQQAETDPLTHLMNRRAFEAEGKASLKVLRGACAFLMLLDLDHFKLINDCHGHPTGDRVLVAVAEVLRNMVRPRELIARIGGEEFAILIQAQDLPAAISTAESIQAALRKLEFTAKDGTPIRVAASIGISEGGEYNLTEMLSRADLALYDAKRAGRNCIKVFNTAVV</sequence>
<dbReference type="GO" id="GO:0052621">
    <property type="term" value="F:diguanylate cyclase activity"/>
    <property type="evidence" value="ECO:0007669"/>
    <property type="project" value="UniProtKB-EC"/>
</dbReference>
<dbReference type="STRING" id="28092.WM40_14080"/>
<dbReference type="AlphaFoldDB" id="A0A0F5JYK1"/>
<feature type="transmembrane region" description="Helical" evidence="3">
    <location>
        <begin position="233"/>
        <end position="254"/>
    </location>
</feature>
<dbReference type="EC" id="2.7.7.65" evidence="1"/>
<dbReference type="NCBIfam" id="TIGR00254">
    <property type="entry name" value="GGDEF"/>
    <property type="match status" value="1"/>
</dbReference>
<dbReference type="PATRIC" id="fig|28092.6.peg.3327"/>
<proteinExistence type="predicted"/>
<reference evidence="5 6" key="1">
    <citation type="submission" date="2015-03" db="EMBL/GenBank/DDBJ databases">
        <title>Draft Genome Sequence of Burkholderia andropogonis type strain ICMP2807, isolated from Sorghum bicolor.</title>
        <authorList>
            <person name="Lopes-Santos L."/>
            <person name="Castro D.B."/>
            <person name="Ottoboni L.M."/>
            <person name="Park D."/>
            <person name="Weirc B.S."/>
            <person name="Destefano S.A."/>
        </authorList>
    </citation>
    <scope>NUCLEOTIDE SEQUENCE [LARGE SCALE GENOMIC DNA]</scope>
    <source>
        <strain evidence="5 6">ICMP2807</strain>
    </source>
</reference>
<dbReference type="Pfam" id="PF00990">
    <property type="entry name" value="GGDEF"/>
    <property type="match status" value="1"/>
</dbReference>
<evidence type="ECO:0000256" key="3">
    <source>
        <dbReference type="SAM" id="Phobius"/>
    </source>
</evidence>
<evidence type="ECO:0000313" key="6">
    <source>
        <dbReference type="Proteomes" id="UP000033618"/>
    </source>
</evidence>
<dbReference type="Gene3D" id="3.30.70.270">
    <property type="match status" value="1"/>
</dbReference>
<dbReference type="SUPFAM" id="SSF55073">
    <property type="entry name" value="Nucleotide cyclase"/>
    <property type="match status" value="1"/>
</dbReference>
<dbReference type="PANTHER" id="PTHR45138:SF9">
    <property type="entry name" value="DIGUANYLATE CYCLASE DGCM-RELATED"/>
    <property type="match status" value="1"/>
</dbReference>
<dbReference type="InterPro" id="IPR000160">
    <property type="entry name" value="GGDEF_dom"/>
</dbReference>
<comment type="caution">
    <text evidence="5">The sequence shown here is derived from an EMBL/GenBank/DDBJ whole genome shotgun (WGS) entry which is preliminary data.</text>
</comment>
<name>A0A0F5JYK1_9BURK</name>
<keyword evidence="3" id="KW-0472">Membrane</keyword>
<dbReference type="FunFam" id="3.30.70.270:FF:000001">
    <property type="entry name" value="Diguanylate cyclase domain protein"/>
    <property type="match status" value="1"/>
</dbReference>
<accession>A0A0F5JYK1</accession>
<dbReference type="PANTHER" id="PTHR45138">
    <property type="entry name" value="REGULATORY COMPONENTS OF SENSORY TRANSDUCTION SYSTEM"/>
    <property type="match status" value="1"/>
</dbReference>
<dbReference type="PROSITE" id="PS50887">
    <property type="entry name" value="GGDEF"/>
    <property type="match status" value="1"/>
</dbReference>